<feature type="non-terminal residue" evidence="1">
    <location>
        <position position="53"/>
    </location>
</feature>
<accession>E2BXY4</accession>
<keyword evidence="2" id="KW-1185">Reference proteome</keyword>
<proteinExistence type="predicted"/>
<dbReference type="Proteomes" id="UP000008237">
    <property type="component" value="Unassembled WGS sequence"/>
</dbReference>
<organism evidence="2">
    <name type="scientific">Harpegnathos saltator</name>
    <name type="common">Jerdon's jumping ant</name>
    <dbReference type="NCBI Taxonomy" id="610380"/>
    <lineage>
        <taxon>Eukaryota</taxon>
        <taxon>Metazoa</taxon>
        <taxon>Ecdysozoa</taxon>
        <taxon>Arthropoda</taxon>
        <taxon>Hexapoda</taxon>
        <taxon>Insecta</taxon>
        <taxon>Pterygota</taxon>
        <taxon>Neoptera</taxon>
        <taxon>Endopterygota</taxon>
        <taxon>Hymenoptera</taxon>
        <taxon>Apocrita</taxon>
        <taxon>Aculeata</taxon>
        <taxon>Formicoidea</taxon>
        <taxon>Formicidae</taxon>
        <taxon>Ponerinae</taxon>
        <taxon>Ponerini</taxon>
        <taxon>Harpegnathos</taxon>
    </lineage>
</organism>
<dbReference type="InParanoid" id="E2BXY4"/>
<protein>
    <submittedName>
        <fullName evidence="1">Uncharacterized protein</fullName>
    </submittedName>
</protein>
<gene>
    <name evidence="1" type="ORF">EAI_16850</name>
</gene>
<dbReference type="EMBL" id="GL451351">
    <property type="protein sequence ID" value="EFN79444.1"/>
    <property type="molecule type" value="Genomic_DNA"/>
</dbReference>
<dbReference type="AlphaFoldDB" id="E2BXY4"/>
<evidence type="ECO:0000313" key="2">
    <source>
        <dbReference type="Proteomes" id="UP000008237"/>
    </source>
</evidence>
<sequence>KKTSRKSSQPKKAQLTNKLMQDLSLYYGLAIRRHPDSIENMKNEIWATIFIKF</sequence>
<evidence type="ECO:0000313" key="1">
    <source>
        <dbReference type="EMBL" id="EFN79444.1"/>
    </source>
</evidence>
<reference evidence="1 2" key="1">
    <citation type="journal article" date="2010" name="Science">
        <title>Genomic comparison of the ants Camponotus floridanus and Harpegnathos saltator.</title>
        <authorList>
            <person name="Bonasio R."/>
            <person name="Zhang G."/>
            <person name="Ye C."/>
            <person name="Mutti N.S."/>
            <person name="Fang X."/>
            <person name="Qin N."/>
            <person name="Donahue G."/>
            <person name="Yang P."/>
            <person name="Li Q."/>
            <person name="Li C."/>
            <person name="Zhang P."/>
            <person name="Huang Z."/>
            <person name="Berger S.L."/>
            <person name="Reinberg D."/>
            <person name="Wang J."/>
            <person name="Liebig J."/>
        </authorList>
    </citation>
    <scope>NUCLEOTIDE SEQUENCE [LARGE SCALE GENOMIC DNA]</scope>
    <source>
        <strain evidence="1 2">R22 G/1</strain>
    </source>
</reference>
<feature type="non-terminal residue" evidence="1">
    <location>
        <position position="1"/>
    </location>
</feature>
<name>E2BXY4_HARSA</name>